<sequence>MALRADDGAPRVQHDVLMQHDRPLREDLKATLDARRDLGPDYENALLESFADRLDETIALRVRAELAAHGAGPGPYGAGPRPKAKSPGSAMIPIALGSLGIGVPLTAIASSNAGLLGLTISWIAIVIINVAAAAAIMRRD</sequence>
<name>A0ABX8U0Y2_9ACTN</name>
<gene>
    <name evidence="2" type="ORF">Nocox_18930</name>
</gene>
<feature type="transmembrane region" description="Helical" evidence="1">
    <location>
        <begin position="115"/>
        <end position="137"/>
    </location>
</feature>
<protein>
    <recommendedName>
        <fullName evidence="4">Integral membrane protein</fullName>
    </recommendedName>
</protein>
<evidence type="ECO:0000313" key="2">
    <source>
        <dbReference type="EMBL" id="QYC41395.1"/>
    </source>
</evidence>
<keyword evidence="3" id="KW-1185">Reference proteome</keyword>
<dbReference type="EMBL" id="CP068985">
    <property type="protein sequence ID" value="QYC41395.1"/>
    <property type="molecule type" value="Genomic_DNA"/>
</dbReference>
<keyword evidence="1" id="KW-1133">Transmembrane helix</keyword>
<keyword evidence="1" id="KW-0472">Membrane</keyword>
<organism evidence="2 3">
    <name type="scientific">Nonomuraea coxensis DSM 45129</name>
    <dbReference type="NCBI Taxonomy" id="1122611"/>
    <lineage>
        <taxon>Bacteria</taxon>
        <taxon>Bacillati</taxon>
        <taxon>Actinomycetota</taxon>
        <taxon>Actinomycetes</taxon>
        <taxon>Streptosporangiales</taxon>
        <taxon>Streptosporangiaceae</taxon>
        <taxon>Nonomuraea</taxon>
    </lineage>
</organism>
<dbReference type="Proteomes" id="UP000824681">
    <property type="component" value="Chromosome"/>
</dbReference>
<keyword evidence="1" id="KW-0812">Transmembrane</keyword>
<proteinExistence type="predicted"/>
<feature type="transmembrane region" description="Helical" evidence="1">
    <location>
        <begin position="90"/>
        <end position="109"/>
    </location>
</feature>
<evidence type="ECO:0000313" key="3">
    <source>
        <dbReference type="Proteomes" id="UP000824681"/>
    </source>
</evidence>
<evidence type="ECO:0000256" key="1">
    <source>
        <dbReference type="SAM" id="Phobius"/>
    </source>
</evidence>
<evidence type="ECO:0008006" key="4">
    <source>
        <dbReference type="Google" id="ProtNLM"/>
    </source>
</evidence>
<reference evidence="2 3" key="1">
    <citation type="journal article" date="2021" name="ACS Chem. Biol.">
        <title>Genomic-Led Discovery of a Novel Glycopeptide Antibiotic by Nonomuraea coxensis DSM 45129.</title>
        <authorList>
            <person name="Yushchuk O."/>
            <person name="Vior N.M."/>
            <person name="Andreo-Vidal A."/>
            <person name="Berini F."/>
            <person name="Ruckert C."/>
            <person name="Busche T."/>
            <person name="Binda E."/>
            <person name="Kalinowski J."/>
            <person name="Truman A.W."/>
            <person name="Marinelli F."/>
        </authorList>
    </citation>
    <scope>NUCLEOTIDE SEQUENCE [LARGE SCALE GENOMIC DNA]</scope>
    <source>
        <strain evidence="2 3">DSM 45129</strain>
    </source>
</reference>
<accession>A0ABX8U0Y2</accession>